<accession>A0A7X0XAV7</accession>
<comment type="caution">
    <text evidence="1">The sequence shown here is derived from an EMBL/GenBank/DDBJ whole genome shotgun (WGS) entry which is preliminary data.</text>
</comment>
<protein>
    <submittedName>
        <fullName evidence="1">Uncharacterized protein</fullName>
    </submittedName>
</protein>
<reference evidence="1 2" key="1">
    <citation type="submission" date="2020-03" db="EMBL/GenBank/DDBJ databases">
        <title>Soil Listeria distribution.</title>
        <authorList>
            <person name="Liao J."/>
            <person name="Wiedmann M."/>
        </authorList>
    </citation>
    <scope>NUCLEOTIDE SEQUENCE [LARGE SCALE GENOMIC DNA]</scope>
    <source>
        <strain evidence="1 2">FSL L7-1547</strain>
    </source>
</reference>
<dbReference type="AlphaFoldDB" id="A0A7X0XAV7"/>
<sequence length="191" mass="22586">MTQRGSRKVKESEWRQKEYQAKRETLTEVYKSLISIINLFPDESPNDILRNIEYAPNYCLENYDAVFSILDIKFKDYETQISIPNIDYERKNSIRTEISNINYAKEKLAVNKNSYQKAVKEYTSFIDSDKIVFDLYASRNVRSWLVRFEIIIHNVFISGYSVGDPDDPLENTIKIYRRELINAMRKDIGII</sequence>
<dbReference type="EMBL" id="JAASTX010000003">
    <property type="protein sequence ID" value="MBC1490778.1"/>
    <property type="molecule type" value="Genomic_DNA"/>
</dbReference>
<evidence type="ECO:0000313" key="1">
    <source>
        <dbReference type="EMBL" id="MBC1490778.1"/>
    </source>
</evidence>
<organism evidence="1 2">
    <name type="scientific">Listeria booriae</name>
    <dbReference type="NCBI Taxonomy" id="1552123"/>
    <lineage>
        <taxon>Bacteria</taxon>
        <taxon>Bacillati</taxon>
        <taxon>Bacillota</taxon>
        <taxon>Bacilli</taxon>
        <taxon>Bacillales</taxon>
        <taxon>Listeriaceae</taxon>
        <taxon>Listeria</taxon>
    </lineage>
</organism>
<proteinExistence type="predicted"/>
<evidence type="ECO:0000313" key="2">
    <source>
        <dbReference type="Proteomes" id="UP000533953"/>
    </source>
</evidence>
<dbReference type="Proteomes" id="UP000533953">
    <property type="component" value="Unassembled WGS sequence"/>
</dbReference>
<gene>
    <name evidence="1" type="ORF">HCI99_02975</name>
</gene>
<name>A0A7X0XAV7_9LIST</name>